<dbReference type="PROSITE" id="PS51130">
    <property type="entry name" value="PDXT_SNO_2"/>
    <property type="match status" value="1"/>
</dbReference>
<dbReference type="InterPro" id="IPR002161">
    <property type="entry name" value="PdxT/SNO"/>
</dbReference>
<dbReference type="GO" id="GO:0006543">
    <property type="term" value="P:L-glutamine catabolic process"/>
    <property type="evidence" value="ECO:0007669"/>
    <property type="project" value="UniProtKB-UniRule"/>
</dbReference>
<dbReference type="AlphaFoldDB" id="A0A557SUM1"/>
<comment type="subunit">
    <text evidence="7">In the presence of PdxS, forms a dodecamer of heterodimers. Only shows activity in the heterodimer.</text>
</comment>
<dbReference type="InterPro" id="IPR029062">
    <property type="entry name" value="Class_I_gatase-like"/>
</dbReference>
<keyword evidence="5 7" id="KW-0456">Lyase</keyword>
<comment type="catalytic activity">
    <reaction evidence="6 7">
        <text>L-glutamine + H2O = L-glutamate + NH4(+)</text>
        <dbReference type="Rhea" id="RHEA:15889"/>
        <dbReference type="ChEBI" id="CHEBI:15377"/>
        <dbReference type="ChEBI" id="CHEBI:28938"/>
        <dbReference type="ChEBI" id="CHEBI:29985"/>
        <dbReference type="ChEBI" id="CHEBI:58359"/>
        <dbReference type="EC" id="3.5.1.2"/>
    </reaction>
</comment>
<dbReference type="GO" id="GO:0016740">
    <property type="term" value="F:transferase activity"/>
    <property type="evidence" value="ECO:0007669"/>
    <property type="project" value="UniProtKB-KW"/>
</dbReference>
<keyword evidence="4 7" id="KW-0315">Glutamine amidotransferase</keyword>
<dbReference type="GO" id="GO:0036381">
    <property type="term" value="F:pyridoxal 5'-phosphate synthase (glutamine hydrolysing) activity"/>
    <property type="evidence" value="ECO:0007669"/>
    <property type="project" value="UniProtKB-UniRule"/>
</dbReference>
<dbReference type="Pfam" id="PF01174">
    <property type="entry name" value="SNO"/>
    <property type="match status" value="1"/>
</dbReference>
<dbReference type="GO" id="GO:1903600">
    <property type="term" value="C:glutaminase complex"/>
    <property type="evidence" value="ECO:0007669"/>
    <property type="project" value="TreeGrafter"/>
</dbReference>
<dbReference type="RefSeq" id="WP_222424859.1">
    <property type="nucleotide sequence ID" value="NZ_ML675584.1"/>
</dbReference>
<feature type="active site" description="Nucleophile" evidence="7 8">
    <location>
        <position position="89"/>
    </location>
</feature>
<reference evidence="10 11" key="1">
    <citation type="journal article" date="2019" name="Front. Microbiol.">
        <title>Ammonia Oxidation by the Arctic Terrestrial Thaumarchaeote Candidatus Nitrosocosmicus arcticus Is Stimulated by Increasing Temperatures.</title>
        <authorList>
            <person name="Alves R.J.E."/>
            <person name="Kerou M."/>
            <person name="Zappe A."/>
            <person name="Bittner R."/>
            <person name="Abby S.S."/>
            <person name="Schmidt H.A."/>
            <person name="Pfeifer K."/>
            <person name="Schleper C."/>
        </authorList>
    </citation>
    <scope>NUCLEOTIDE SEQUENCE [LARGE SCALE GENOMIC DNA]</scope>
    <source>
        <strain evidence="10 11">Kfb</strain>
    </source>
</reference>
<keyword evidence="11" id="KW-1185">Reference proteome</keyword>
<feature type="binding site" evidence="7 9">
    <location>
        <begin position="56"/>
        <end position="58"/>
    </location>
    <ligand>
        <name>L-glutamine</name>
        <dbReference type="ChEBI" id="CHEBI:58359"/>
    </ligand>
</feature>
<feature type="active site" description="Charge relay system" evidence="7 8">
    <location>
        <position position="186"/>
    </location>
</feature>
<dbReference type="PROSITE" id="PS51273">
    <property type="entry name" value="GATASE_TYPE_1"/>
    <property type="match status" value="1"/>
</dbReference>
<comment type="catalytic activity">
    <reaction evidence="7">
        <text>aldehydo-D-ribose 5-phosphate + D-glyceraldehyde 3-phosphate + L-glutamine = pyridoxal 5'-phosphate + L-glutamate + phosphate + 3 H2O + H(+)</text>
        <dbReference type="Rhea" id="RHEA:31507"/>
        <dbReference type="ChEBI" id="CHEBI:15377"/>
        <dbReference type="ChEBI" id="CHEBI:15378"/>
        <dbReference type="ChEBI" id="CHEBI:29985"/>
        <dbReference type="ChEBI" id="CHEBI:43474"/>
        <dbReference type="ChEBI" id="CHEBI:58273"/>
        <dbReference type="ChEBI" id="CHEBI:58359"/>
        <dbReference type="ChEBI" id="CHEBI:59776"/>
        <dbReference type="ChEBI" id="CHEBI:597326"/>
        <dbReference type="EC" id="4.3.3.6"/>
    </reaction>
</comment>
<evidence type="ECO:0000256" key="8">
    <source>
        <dbReference type="PIRSR" id="PIRSR005639-1"/>
    </source>
</evidence>
<accession>A0A557SUM1</accession>
<sequence>MTPILRVGILSIQGDIEENSNAIKESFEELEIEGTIIYMKDLCDLDEIDGLIIPGGESTVIGMLLFLQGVQIDLLRKKIHDGLPILGTCAGLIMLSNRAYDKTIGETRQELLKVLDVTIERNAFGRQHESFESELDIPYLGERRFNGVFIRGPAITEIGNNVEIIAEYNNKIVAVRQNNILGTSFHPELANDNRFHTNLTKLMVEYNKYKKRT</sequence>
<dbReference type="EC" id="3.5.1.2" evidence="7"/>
<keyword evidence="3 7" id="KW-0663">Pyridoxal phosphate</keyword>
<dbReference type="EMBL" id="VOAH01000008">
    <property type="protein sequence ID" value="TVP40300.1"/>
    <property type="molecule type" value="Genomic_DNA"/>
</dbReference>
<dbReference type="Gene3D" id="3.40.50.880">
    <property type="match status" value="1"/>
</dbReference>
<name>A0A557SUM1_9ARCH</name>
<evidence type="ECO:0000256" key="1">
    <source>
        <dbReference type="ARBA" id="ARBA00008345"/>
    </source>
</evidence>
<keyword evidence="10" id="KW-0808">Transferase</keyword>
<evidence type="ECO:0000313" key="10">
    <source>
        <dbReference type="EMBL" id="TVP40300.1"/>
    </source>
</evidence>
<comment type="caution">
    <text evidence="10">The sequence shown here is derived from an EMBL/GenBank/DDBJ whole genome shotgun (WGS) entry which is preliminary data.</text>
</comment>
<dbReference type="GO" id="GO:0042823">
    <property type="term" value="P:pyridoxal phosphate biosynthetic process"/>
    <property type="evidence" value="ECO:0007669"/>
    <property type="project" value="UniProtKB-UniRule"/>
</dbReference>
<dbReference type="Proteomes" id="UP000315289">
    <property type="component" value="Unassembled WGS sequence"/>
</dbReference>
<evidence type="ECO:0000256" key="2">
    <source>
        <dbReference type="ARBA" id="ARBA00022801"/>
    </source>
</evidence>
<feature type="binding site" evidence="7 9">
    <location>
        <position position="121"/>
    </location>
    <ligand>
        <name>L-glutamine</name>
        <dbReference type="ChEBI" id="CHEBI:58359"/>
    </ligand>
</feature>
<evidence type="ECO:0000256" key="3">
    <source>
        <dbReference type="ARBA" id="ARBA00022898"/>
    </source>
</evidence>
<dbReference type="CDD" id="cd01749">
    <property type="entry name" value="GATase1_PB"/>
    <property type="match status" value="1"/>
</dbReference>
<comment type="similarity">
    <text evidence="1 7">Belongs to the glutaminase PdxT/SNO family.</text>
</comment>
<keyword evidence="2 7" id="KW-0378">Hydrolase</keyword>
<dbReference type="PIRSF" id="PIRSF005639">
    <property type="entry name" value="Glut_amidoT_SNO"/>
    <property type="match status" value="1"/>
</dbReference>
<protein>
    <recommendedName>
        <fullName evidence="7">Pyridoxal 5'-phosphate synthase subunit PdxT</fullName>
        <ecNumber evidence="7">4.3.3.6</ecNumber>
    </recommendedName>
    <alternativeName>
        <fullName evidence="7">Pdx2</fullName>
    </alternativeName>
    <alternativeName>
        <fullName evidence="7">Pyridoxal 5'-phosphate synthase glutaminase subunit</fullName>
        <ecNumber evidence="7">3.5.1.2</ecNumber>
    </alternativeName>
</protein>
<dbReference type="HAMAP" id="MF_01615">
    <property type="entry name" value="PdxT"/>
    <property type="match status" value="1"/>
</dbReference>
<dbReference type="GO" id="GO:0004359">
    <property type="term" value="F:glutaminase activity"/>
    <property type="evidence" value="ECO:0007669"/>
    <property type="project" value="UniProtKB-UniRule"/>
</dbReference>
<organism evidence="10 11">
    <name type="scientific">Candidatus Nitrosocosmicus arcticus</name>
    <dbReference type="NCBI Taxonomy" id="2035267"/>
    <lineage>
        <taxon>Archaea</taxon>
        <taxon>Nitrososphaerota</taxon>
        <taxon>Nitrososphaeria</taxon>
        <taxon>Nitrososphaerales</taxon>
        <taxon>Nitrososphaeraceae</taxon>
        <taxon>Candidatus Nitrosocosmicus</taxon>
    </lineage>
</organism>
<dbReference type="EC" id="4.3.3.6" evidence="7"/>
<feature type="active site" description="Charge relay system" evidence="7 8">
    <location>
        <position position="188"/>
    </location>
</feature>
<evidence type="ECO:0000313" key="11">
    <source>
        <dbReference type="Proteomes" id="UP000315289"/>
    </source>
</evidence>
<comment type="pathway">
    <text evidence="7">Cofactor biosynthesis; pyridoxal 5'-phosphate biosynthesis.</text>
</comment>
<comment type="function">
    <text evidence="7">Catalyzes the hydrolysis of glutamine to glutamate and ammonia as part of the biosynthesis of pyridoxal 5'-phosphate. The resulting ammonia molecule is channeled to the active site of PdxS.</text>
</comment>
<dbReference type="PANTHER" id="PTHR31559:SF0">
    <property type="entry name" value="PYRIDOXAL 5'-PHOSPHATE SYNTHASE SUBUNIT SNO1-RELATED"/>
    <property type="match status" value="1"/>
</dbReference>
<dbReference type="PANTHER" id="PTHR31559">
    <property type="entry name" value="PYRIDOXAL 5'-PHOSPHATE SYNTHASE SUBUNIT SNO"/>
    <property type="match status" value="1"/>
</dbReference>
<dbReference type="SUPFAM" id="SSF52317">
    <property type="entry name" value="Class I glutamine amidotransferase-like"/>
    <property type="match status" value="1"/>
</dbReference>
<evidence type="ECO:0000256" key="7">
    <source>
        <dbReference type="HAMAP-Rule" id="MF_01615"/>
    </source>
</evidence>
<proteinExistence type="inferred from homology"/>
<evidence type="ECO:0000256" key="4">
    <source>
        <dbReference type="ARBA" id="ARBA00022962"/>
    </source>
</evidence>
<dbReference type="UniPathway" id="UPA00245"/>
<evidence type="ECO:0000256" key="6">
    <source>
        <dbReference type="ARBA" id="ARBA00049534"/>
    </source>
</evidence>
<dbReference type="NCBIfam" id="TIGR03800">
    <property type="entry name" value="PLP_synth_Pdx2"/>
    <property type="match status" value="1"/>
</dbReference>
<dbReference type="PROSITE" id="PS51274">
    <property type="entry name" value="GATASE_COBBQ"/>
    <property type="match status" value="1"/>
</dbReference>
<dbReference type="FunFam" id="3.40.50.880:FF:000041">
    <property type="entry name" value="Glutamine amidotransferase subunit pdxT, putative"/>
    <property type="match status" value="1"/>
</dbReference>
<feature type="binding site" evidence="7 9">
    <location>
        <begin position="150"/>
        <end position="151"/>
    </location>
    <ligand>
        <name>L-glutamine</name>
        <dbReference type="ChEBI" id="CHEBI:58359"/>
    </ligand>
</feature>
<dbReference type="InterPro" id="IPR021196">
    <property type="entry name" value="PdxT/SNO_CS"/>
</dbReference>
<evidence type="ECO:0000256" key="5">
    <source>
        <dbReference type="ARBA" id="ARBA00023239"/>
    </source>
</evidence>
<gene>
    <name evidence="7 10" type="primary">pdxT</name>
    <name evidence="10" type="ORF">NARC_80026</name>
</gene>
<dbReference type="GO" id="GO:0008614">
    <property type="term" value="P:pyridoxine metabolic process"/>
    <property type="evidence" value="ECO:0007669"/>
    <property type="project" value="TreeGrafter"/>
</dbReference>
<dbReference type="GO" id="GO:0005829">
    <property type="term" value="C:cytosol"/>
    <property type="evidence" value="ECO:0007669"/>
    <property type="project" value="TreeGrafter"/>
</dbReference>
<evidence type="ECO:0000256" key="9">
    <source>
        <dbReference type="PIRSR" id="PIRSR005639-2"/>
    </source>
</evidence>
<dbReference type="PROSITE" id="PS01236">
    <property type="entry name" value="PDXT_SNO_1"/>
    <property type="match status" value="1"/>
</dbReference>